<evidence type="ECO:0000256" key="1">
    <source>
        <dbReference type="SAM" id="MobiDB-lite"/>
    </source>
</evidence>
<evidence type="ECO:0000313" key="2">
    <source>
        <dbReference type="EMBL" id="KAK9950506.1"/>
    </source>
</evidence>
<dbReference type="EMBL" id="JBEDUW010000001">
    <property type="protein sequence ID" value="KAK9950506.1"/>
    <property type="molecule type" value="Genomic_DNA"/>
</dbReference>
<evidence type="ECO:0000313" key="3">
    <source>
        <dbReference type="Proteomes" id="UP001457282"/>
    </source>
</evidence>
<name>A0AAW1YPB3_RUBAR</name>
<accession>A0AAW1YPB3</accession>
<feature type="region of interest" description="Disordered" evidence="1">
    <location>
        <begin position="90"/>
        <end position="111"/>
    </location>
</feature>
<gene>
    <name evidence="2" type="ORF">M0R45_005992</name>
</gene>
<organism evidence="2 3">
    <name type="scientific">Rubus argutus</name>
    <name type="common">Southern blackberry</name>
    <dbReference type="NCBI Taxonomy" id="59490"/>
    <lineage>
        <taxon>Eukaryota</taxon>
        <taxon>Viridiplantae</taxon>
        <taxon>Streptophyta</taxon>
        <taxon>Embryophyta</taxon>
        <taxon>Tracheophyta</taxon>
        <taxon>Spermatophyta</taxon>
        <taxon>Magnoliopsida</taxon>
        <taxon>eudicotyledons</taxon>
        <taxon>Gunneridae</taxon>
        <taxon>Pentapetalae</taxon>
        <taxon>rosids</taxon>
        <taxon>fabids</taxon>
        <taxon>Rosales</taxon>
        <taxon>Rosaceae</taxon>
        <taxon>Rosoideae</taxon>
        <taxon>Rosoideae incertae sedis</taxon>
        <taxon>Rubus</taxon>
    </lineage>
</organism>
<keyword evidence="3" id="KW-1185">Reference proteome</keyword>
<reference evidence="2 3" key="1">
    <citation type="journal article" date="2023" name="G3 (Bethesda)">
        <title>A chromosome-length genome assembly and annotation of blackberry (Rubus argutus, cv. 'Hillquist').</title>
        <authorList>
            <person name="Bruna T."/>
            <person name="Aryal R."/>
            <person name="Dudchenko O."/>
            <person name="Sargent D.J."/>
            <person name="Mead D."/>
            <person name="Buti M."/>
            <person name="Cavallini A."/>
            <person name="Hytonen T."/>
            <person name="Andres J."/>
            <person name="Pham M."/>
            <person name="Weisz D."/>
            <person name="Mascagni F."/>
            <person name="Usai G."/>
            <person name="Natali L."/>
            <person name="Bassil N."/>
            <person name="Fernandez G.E."/>
            <person name="Lomsadze A."/>
            <person name="Armour M."/>
            <person name="Olukolu B."/>
            <person name="Poorten T."/>
            <person name="Britton C."/>
            <person name="Davik J."/>
            <person name="Ashrafi H."/>
            <person name="Aiden E.L."/>
            <person name="Borodovsky M."/>
            <person name="Worthington M."/>
        </authorList>
    </citation>
    <scope>NUCLEOTIDE SEQUENCE [LARGE SCALE GENOMIC DNA]</scope>
    <source>
        <strain evidence="2">PI 553951</strain>
    </source>
</reference>
<sequence length="111" mass="12856">MLSVLLRHHPAATAHSRARLYQICHRRVFFPLPRPVIITSAQPLYSSPLSRANLPRRCRSTSRQQRRRSSLLYRCNQCYQPVQNHVLSLPMSLSSPPSPATGWRKNEKLKK</sequence>
<protein>
    <submittedName>
        <fullName evidence="2">Uncharacterized protein</fullName>
    </submittedName>
</protein>
<comment type="caution">
    <text evidence="2">The sequence shown here is derived from an EMBL/GenBank/DDBJ whole genome shotgun (WGS) entry which is preliminary data.</text>
</comment>
<proteinExistence type="predicted"/>
<dbReference type="Proteomes" id="UP001457282">
    <property type="component" value="Unassembled WGS sequence"/>
</dbReference>
<dbReference type="AlphaFoldDB" id="A0AAW1YPB3"/>